<proteinExistence type="predicted"/>
<dbReference type="AlphaFoldDB" id="A0A517MPS2"/>
<dbReference type="InterPro" id="IPR021295">
    <property type="entry name" value="DUF2867"/>
</dbReference>
<dbReference type="RefSeq" id="WP_218932220.1">
    <property type="nucleotide sequence ID" value="NZ_CP036263.1"/>
</dbReference>
<dbReference type="Proteomes" id="UP000319852">
    <property type="component" value="Chromosome"/>
</dbReference>
<organism evidence="2 3">
    <name type="scientific">Adhaeretor mobilis</name>
    <dbReference type="NCBI Taxonomy" id="1930276"/>
    <lineage>
        <taxon>Bacteria</taxon>
        <taxon>Pseudomonadati</taxon>
        <taxon>Planctomycetota</taxon>
        <taxon>Planctomycetia</taxon>
        <taxon>Pirellulales</taxon>
        <taxon>Lacipirellulaceae</taxon>
        <taxon>Adhaeretor</taxon>
    </lineage>
</organism>
<dbReference type="KEGG" id="amob:HG15A2_01420"/>
<gene>
    <name evidence="2" type="ORF">HG15A2_01420</name>
</gene>
<dbReference type="Gene3D" id="3.40.50.720">
    <property type="entry name" value="NAD(P)-binding Rossmann-like Domain"/>
    <property type="match status" value="1"/>
</dbReference>
<protein>
    <submittedName>
        <fullName evidence="2">3 beta-hydroxysteroid dehydrogenase/Delta 5--&gt;4-isomerase</fullName>
    </submittedName>
</protein>
<dbReference type="SUPFAM" id="SSF55961">
    <property type="entry name" value="Bet v1-like"/>
    <property type="match status" value="1"/>
</dbReference>
<keyword evidence="3" id="KW-1185">Reference proteome</keyword>
<evidence type="ECO:0000259" key="1">
    <source>
        <dbReference type="Pfam" id="PF13460"/>
    </source>
</evidence>
<feature type="domain" description="NAD(P)-binding" evidence="1">
    <location>
        <begin position="12"/>
        <end position="138"/>
    </location>
</feature>
<dbReference type="PANTHER" id="PTHR12126">
    <property type="entry name" value="NADH-UBIQUINONE OXIDOREDUCTASE 39 KDA SUBUNIT-RELATED"/>
    <property type="match status" value="1"/>
</dbReference>
<dbReference type="EMBL" id="CP036263">
    <property type="protein sequence ID" value="QDS96883.1"/>
    <property type="molecule type" value="Genomic_DNA"/>
</dbReference>
<evidence type="ECO:0000313" key="2">
    <source>
        <dbReference type="EMBL" id="QDS96883.1"/>
    </source>
</evidence>
<name>A0A517MPS2_9BACT</name>
<sequence>MSDTSKMILLTGATGYVGGRLLPLLEARGERVRCLSRKPANLSARVDSRTEVVQGDVLDIDSLKVSLKGISTAYYLVHSMGSSGSFEDQDRIAARNFATAAREAGVQRIIYLGGLGDDDEQLSAHLRSRHEVGELLKASGSEVIEFRASIVIGSGSLSFELVRALVQRLPVMICPKWVSVHTQPIAVEDLLQYLVGALDWPGNASRVFEIGGPDRVSYGEIMQEWARQRGLRRWLISVPVLTPSLSSLWLGLVTPVYARVGRKLVDSLRNPTIVNDSSALSEFDIQPRGLVAAIQRALLKEDQEIIETRWSDALSSSRGVRSWGGVRFGNRIIDTRTVHADARPAEAFAPIRRIGGKRGWYFADFLWNVRGWIDLVCGGVGRRRGRRDPEQLRVGDVLDWWRVEEYVPDQKLRLIAEMKVPGRAWLEYEVQPKGNGSSIRQTAIFDPIGLWGLAYWYSLYPLHVIIFRGMLSRIVDSAERDAQHLVSQKTA</sequence>
<dbReference type="InterPro" id="IPR036291">
    <property type="entry name" value="NAD(P)-bd_dom_sf"/>
</dbReference>
<accession>A0A517MPS2</accession>
<dbReference type="InterPro" id="IPR051207">
    <property type="entry name" value="ComplexI_NDUFA9_subunit"/>
</dbReference>
<dbReference type="Pfam" id="PF13460">
    <property type="entry name" value="NAD_binding_10"/>
    <property type="match status" value="1"/>
</dbReference>
<dbReference type="InterPro" id="IPR016040">
    <property type="entry name" value="NAD(P)-bd_dom"/>
</dbReference>
<reference evidence="2 3" key="1">
    <citation type="submission" date="2019-02" db="EMBL/GenBank/DDBJ databases">
        <title>Deep-cultivation of Planctomycetes and their phenomic and genomic characterization uncovers novel biology.</title>
        <authorList>
            <person name="Wiegand S."/>
            <person name="Jogler M."/>
            <person name="Boedeker C."/>
            <person name="Pinto D."/>
            <person name="Vollmers J."/>
            <person name="Rivas-Marin E."/>
            <person name="Kohn T."/>
            <person name="Peeters S.H."/>
            <person name="Heuer A."/>
            <person name="Rast P."/>
            <person name="Oberbeckmann S."/>
            <person name="Bunk B."/>
            <person name="Jeske O."/>
            <person name="Meyerdierks A."/>
            <person name="Storesund J.E."/>
            <person name="Kallscheuer N."/>
            <person name="Luecker S."/>
            <person name="Lage O.M."/>
            <person name="Pohl T."/>
            <person name="Merkel B.J."/>
            <person name="Hornburger P."/>
            <person name="Mueller R.-W."/>
            <person name="Bruemmer F."/>
            <person name="Labrenz M."/>
            <person name="Spormann A.M."/>
            <person name="Op den Camp H."/>
            <person name="Overmann J."/>
            <person name="Amann R."/>
            <person name="Jetten M.S.M."/>
            <person name="Mascher T."/>
            <person name="Medema M.H."/>
            <person name="Devos D.P."/>
            <person name="Kaster A.-K."/>
            <person name="Ovreas L."/>
            <person name="Rohde M."/>
            <person name="Galperin M.Y."/>
            <person name="Jogler C."/>
        </authorList>
    </citation>
    <scope>NUCLEOTIDE SEQUENCE [LARGE SCALE GENOMIC DNA]</scope>
    <source>
        <strain evidence="2 3">HG15A2</strain>
    </source>
</reference>
<dbReference type="GO" id="GO:0016853">
    <property type="term" value="F:isomerase activity"/>
    <property type="evidence" value="ECO:0007669"/>
    <property type="project" value="UniProtKB-KW"/>
</dbReference>
<dbReference type="CDD" id="cd05245">
    <property type="entry name" value="SDR_a2"/>
    <property type="match status" value="1"/>
</dbReference>
<evidence type="ECO:0000313" key="3">
    <source>
        <dbReference type="Proteomes" id="UP000319852"/>
    </source>
</evidence>
<dbReference type="PANTHER" id="PTHR12126:SF11">
    <property type="entry name" value="NADH DEHYDROGENASE [UBIQUINONE] 1 ALPHA SUBCOMPLEX SUBUNIT 9, MITOCHONDRIAL"/>
    <property type="match status" value="1"/>
</dbReference>
<dbReference type="GO" id="GO:0044877">
    <property type="term" value="F:protein-containing complex binding"/>
    <property type="evidence" value="ECO:0007669"/>
    <property type="project" value="TreeGrafter"/>
</dbReference>
<keyword evidence="2" id="KW-0413">Isomerase</keyword>
<dbReference type="Pfam" id="PF11066">
    <property type="entry name" value="DUF2867"/>
    <property type="match status" value="1"/>
</dbReference>
<dbReference type="SUPFAM" id="SSF51735">
    <property type="entry name" value="NAD(P)-binding Rossmann-fold domains"/>
    <property type="match status" value="1"/>
</dbReference>